<feature type="transmembrane region" description="Helical" evidence="10">
    <location>
        <begin position="207"/>
        <end position="231"/>
    </location>
</feature>
<dbReference type="GO" id="GO:0005886">
    <property type="term" value="C:plasma membrane"/>
    <property type="evidence" value="ECO:0007669"/>
    <property type="project" value="TreeGrafter"/>
</dbReference>
<dbReference type="PANTHER" id="PTHR28097:SF1">
    <property type="entry name" value="PHEROMONE A FACTOR RECEPTOR"/>
    <property type="match status" value="1"/>
</dbReference>
<dbReference type="STRING" id="1314778.A0A5C3PU23"/>
<keyword evidence="12" id="KW-1185">Reference proteome</keyword>
<dbReference type="Proteomes" id="UP000308197">
    <property type="component" value="Unassembled WGS sequence"/>
</dbReference>
<evidence type="ECO:0000256" key="2">
    <source>
        <dbReference type="ARBA" id="ARBA00011085"/>
    </source>
</evidence>
<keyword evidence="5 10" id="KW-1133">Transmembrane helix</keyword>
<keyword evidence="9" id="KW-0807">Transducer</keyword>
<evidence type="ECO:0000256" key="9">
    <source>
        <dbReference type="ARBA" id="ARBA00023224"/>
    </source>
</evidence>
<protein>
    <submittedName>
        <fullName evidence="11">STE3-domain-containing protein</fullName>
    </submittedName>
</protein>
<dbReference type="InterPro" id="IPR000481">
    <property type="entry name" value="GPCR_Pheromne_B_alpha_rcpt"/>
</dbReference>
<feature type="transmembrane region" description="Helical" evidence="10">
    <location>
        <begin position="274"/>
        <end position="293"/>
    </location>
</feature>
<evidence type="ECO:0000256" key="1">
    <source>
        <dbReference type="ARBA" id="ARBA00004141"/>
    </source>
</evidence>
<dbReference type="InParanoid" id="A0A5C3PU23"/>
<dbReference type="Pfam" id="PF02076">
    <property type="entry name" value="STE3"/>
    <property type="match status" value="1"/>
</dbReference>
<feature type="transmembrane region" description="Helical" evidence="10">
    <location>
        <begin position="32"/>
        <end position="53"/>
    </location>
</feature>
<evidence type="ECO:0000313" key="11">
    <source>
        <dbReference type="EMBL" id="TFK92921.1"/>
    </source>
</evidence>
<evidence type="ECO:0000313" key="12">
    <source>
        <dbReference type="Proteomes" id="UP000308197"/>
    </source>
</evidence>
<feature type="transmembrane region" description="Helical" evidence="10">
    <location>
        <begin position="115"/>
        <end position="136"/>
    </location>
</feature>
<evidence type="ECO:0000256" key="10">
    <source>
        <dbReference type="SAM" id="Phobius"/>
    </source>
</evidence>
<dbReference type="GO" id="GO:0000750">
    <property type="term" value="P:pheromone-dependent signal transduction involved in conjugation with cellular fusion"/>
    <property type="evidence" value="ECO:0007669"/>
    <property type="project" value="TreeGrafter"/>
</dbReference>
<evidence type="ECO:0000256" key="3">
    <source>
        <dbReference type="ARBA" id="ARBA00022507"/>
    </source>
</evidence>
<comment type="similarity">
    <text evidence="2">Belongs to the G-protein coupled receptor 4 family.</text>
</comment>
<evidence type="ECO:0000256" key="5">
    <source>
        <dbReference type="ARBA" id="ARBA00022989"/>
    </source>
</evidence>
<dbReference type="InterPro" id="IPR001499">
    <property type="entry name" value="GPCR_STE3"/>
</dbReference>
<dbReference type="CDD" id="cd14966">
    <property type="entry name" value="7tmD_STE3"/>
    <property type="match status" value="1"/>
</dbReference>
<dbReference type="FunCoup" id="A0A5C3PU23">
    <property type="interactions" value="99"/>
</dbReference>
<reference evidence="11 12" key="1">
    <citation type="journal article" date="2019" name="Nat. Ecol. Evol.">
        <title>Megaphylogeny resolves global patterns of mushroom evolution.</title>
        <authorList>
            <person name="Varga T."/>
            <person name="Krizsan K."/>
            <person name="Foldi C."/>
            <person name="Dima B."/>
            <person name="Sanchez-Garcia M."/>
            <person name="Sanchez-Ramirez S."/>
            <person name="Szollosi G.J."/>
            <person name="Szarkandi J.G."/>
            <person name="Papp V."/>
            <person name="Albert L."/>
            <person name="Andreopoulos W."/>
            <person name="Angelini C."/>
            <person name="Antonin V."/>
            <person name="Barry K.W."/>
            <person name="Bougher N.L."/>
            <person name="Buchanan P."/>
            <person name="Buyck B."/>
            <person name="Bense V."/>
            <person name="Catcheside P."/>
            <person name="Chovatia M."/>
            <person name="Cooper J."/>
            <person name="Damon W."/>
            <person name="Desjardin D."/>
            <person name="Finy P."/>
            <person name="Geml J."/>
            <person name="Haridas S."/>
            <person name="Hughes K."/>
            <person name="Justo A."/>
            <person name="Karasinski D."/>
            <person name="Kautmanova I."/>
            <person name="Kiss B."/>
            <person name="Kocsube S."/>
            <person name="Kotiranta H."/>
            <person name="LaButti K.M."/>
            <person name="Lechner B.E."/>
            <person name="Liimatainen K."/>
            <person name="Lipzen A."/>
            <person name="Lukacs Z."/>
            <person name="Mihaltcheva S."/>
            <person name="Morgado L.N."/>
            <person name="Niskanen T."/>
            <person name="Noordeloos M.E."/>
            <person name="Ohm R.A."/>
            <person name="Ortiz-Santana B."/>
            <person name="Ovrebo C."/>
            <person name="Racz N."/>
            <person name="Riley R."/>
            <person name="Savchenko A."/>
            <person name="Shiryaev A."/>
            <person name="Soop K."/>
            <person name="Spirin V."/>
            <person name="Szebenyi C."/>
            <person name="Tomsovsky M."/>
            <person name="Tulloss R.E."/>
            <person name="Uehling J."/>
            <person name="Grigoriev I.V."/>
            <person name="Vagvolgyi C."/>
            <person name="Papp T."/>
            <person name="Martin F.M."/>
            <person name="Miettinen O."/>
            <person name="Hibbett D.S."/>
            <person name="Nagy L.G."/>
        </authorList>
    </citation>
    <scope>NUCLEOTIDE SEQUENCE [LARGE SCALE GENOMIC DNA]</scope>
    <source>
        <strain evidence="11 12">HHB13444</strain>
    </source>
</reference>
<name>A0A5C3PU23_9APHY</name>
<sequence>MQSMDPTYPLFPVFAFLGFILALVPLPWHFQAWNAGTCIYMVWASLASLIQFVDSIIWRGNIINSAPVWCDISTKFLIGAGVGIPAASACISRRLYKIASTSYVTTSVRERRKAIYIDVAIGFGIPIIVMALHYVVQGHRFNILEDIGCVPTIYNTPPAYPLVYMWPPLLALVSFVYSGLTLRAFWARRMQFRDVISKSSSMTVSRYFRLLLLACIDMTCNVPLTVLNMWINNDGVNMDPWVSWANTHFEFWHVEQVPGFVWRANRAFTVSAELGRWIFPICAIIFFLLFGFAEEARRNYTALFWAIAKRFGFSKPEPRSPKQAIPSFVRASNNSKSVEHEPLPPYTLPVYFKRPKSNGSNMLNDVLDVSLDKMAMSPISPTDTTTTLSIYDNYATPTEQAFPFDAEKGMPLQSIPSTPTSPSASSCVASDDGDAACIVISEEHPPSRPPTPPLVVGTVAHATPAYHRPFSPPTVCPIGSPMATPDDPEMRGSITVTVRTEIH</sequence>
<dbReference type="AlphaFoldDB" id="A0A5C3PU23"/>
<proteinExistence type="inferred from homology"/>
<evidence type="ECO:0000256" key="7">
    <source>
        <dbReference type="ARBA" id="ARBA00023136"/>
    </source>
</evidence>
<dbReference type="EMBL" id="ML210990">
    <property type="protein sequence ID" value="TFK92921.1"/>
    <property type="molecule type" value="Genomic_DNA"/>
</dbReference>
<evidence type="ECO:0000256" key="8">
    <source>
        <dbReference type="ARBA" id="ARBA00023170"/>
    </source>
</evidence>
<keyword evidence="3" id="KW-0589">Pheromone response</keyword>
<feature type="transmembrane region" description="Helical" evidence="10">
    <location>
        <begin position="164"/>
        <end position="186"/>
    </location>
</feature>
<comment type="subcellular location">
    <subcellularLocation>
        <location evidence="1">Membrane</location>
        <topology evidence="1">Multi-pass membrane protein</topology>
    </subcellularLocation>
</comment>
<feature type="transmembrane region" description="Helical" evidence="10">
    <location>
        <begin position="7"/>
        <end position="26"/>
    </location>
</feature>
<organism evidence="11 12">
    <name type="scientific">Polyporus arcularius HHB13444</name>
    <dbReference type="NCBI Taxonomy" id="1314778"/>
    <lineage>
        <taxon>Eukaryota</taxon>
        <taxon>Fungi</taxon>
        <taxon>Dikarya</taxon>
        <taxon>Basidiomycota</taxon>
        <taxon>Agaricomycotina</taxon>
        <taxon>Agaricomycetes</taxon>
        <taxon>Polyporales</taxon>
        <taxon>Polyporaceae</taxon>
        <taxon>Polyporus</taxon>
    </lineage>
</organism>
<keyword evidence="4 10" id="KW-0812">Transmembrane</keyword>
<gene>
    <name evidence="11" type="ORF">K466DRAFT_594851</name>
</gene>
<dbReference type="PRINTS" id="PR00899">
    <property type="entry name" value="GPCRSTE3"/>
</dbReference>
<keyword evidence="8" id="KW-0675">Receptor</keyword>
<dbReference type="PANTHER" id="PTHR28097">
    <property type="entry name" value="PHEROMONE A FACTOR RECEPTOR"/>
    <property type="match status" value="1"/>
</dbReference>
<dbReference type="PRINTS" id="PR00901">
    <property type="entry name" value="PHEROMONEBAR"/>
</dbReference>
<keyword evidence="7 10" id="KW-0472">Membrane</keyword>
<dbReference type="GO" id="GO:0004934">
    <property type="term" value="F:mating-type alpha-factor pheromone receptor activity"/>
    <property type="evidence" value="ECO:0007669"/>
    <property type="project" value="InterPro"/>
</dbReference>
<keyword evidence="6" id="KW-0297">G-protein coupled receptor</keyword>
<evidence type="ECO:0000256" key="4">
    <source>
        <dbReference type="ARBA" id="ARBA00022692"/>
    </source>
</evidence>
<evidence type="ECO:0000256" key="6">
    <source>
        <dbReference type="ARBA" id="ARBA00023040"/>
    </source>
</evidence>
<accession>A0A5C3PU23</accession>